<name>A0ACC3DFU7_9PEZI</name>
<dbReference type="Proteomes" id="UP001186974">
    <property type="component" value="Unassembled WGS sequence"/>
</dbReference>
<protein>
    <submittedName>
        <fullName evidence="1">Uncharacterized protein</fullName>
    </submittedName>
</protein>
<dbReference type="EMBL" id="JAWDJW010005329">
    <property type="protein sequence ID" value="KAK3068284.1"/>
    <property type="molecule type" value="Genomic_DNA"/>
</dbReference>
<evidence type="ECO:0000313" key="2">
    <source>
        <dbReference type="Proteomes" id="UP001186974"/>
    </source>
</evidence>
<organism evidence="1 2">
    <name type="scientific">Coniosporium uncinatum</name>
    <dbReference type="NCBI Taxonomy" id="93489"/>
    <lineage>
        <taxon>Eukaryota</taxon>
        <taxon>Fungi</taxon>
        <taxon>Dikarya</taxon>
        <taxon>Ascomycota</taxon>
        <taxon>Pezizomycotina</taxon>
        <taxon>Dothideomycetes</taxon>
        <taxon>Dothideomycetes incertae sedis</taxon>
        <taxon>Coniosporium</taxon>
    </lineage>
</organism>
<gene>
    <name evidence="1" type="ORF">LTS18_000724</name>
</gene>
<accession>A0ACC3DFU7</accession>
<sequence>MSDDEGSLYGSDAFLLNEMRRHAQSHITLQEPLTDDYAADDSMAGEEDDPSQPIRGDDAGPISDNPLDAPEGPRPEAEEAEGDADEEMGDADGETKKEQDAEGSAEAPAQTKASLESSARSHLIAQTHAIILPSYSTWFDMHQIHSLEKKALPEFFNSRNRSKTPA</sequence>
<evidence type="ECO:0000313" key="1">
    <source>
        <dbReference type="EMBL" id="KAK3068284.1"/>
    </source>
</evidence>
<comment type="caution">
    <text evidence="1">The sequence shown here is derived from an EMBL/GenBank/DDBJ whole genome shotgun (WGS) entry which is preliminary data.</text>
</comment>
<reference evidence="1" key="1">
    <citation type="submission" date="2024-09" db="EMBL/GenBank/DDBJ databases">
        <title>Black Yeasts Isolated from many extreme environments.</title>
        <authorList>
            <person name="Coleine C."/>
            <person name="Stajich J.E."/>
            <person name="Selbmann L."/>
        </authorList>
    </citation>
    <scope>NUCLEOTIDE SEQUENCE</scope>
    <source>
        <strain evidence="1">CCFEE 5737</strain>
    </source>
</reference>
<keyword evidence="2" id="KW-1185">Reference proteome</keyword>
<proteinExistence type="predicted"/>
<feature type="non-terminal residue" evidence="1">
    <location>
        <position position="166"/>
    </location>
</feature>